<dbReference type="InterPro" id="IPR008250">
    <property type="entry name" value="ATPase_P-typ_transduc_dom_A_sf"/>
</dbReference>
<evidence type="ECO:0000256" key="14">
    <source>
        <dbReference type="ARBA" id="ARBA00023136"/>
    </source>
</evidence>
<evidence type="ECO:0000313" key="19">
    <source>
        <dbReference type="EMBL" id="GGG43761.1"/>
    </source>
</evidence>
<dbReference type="EMBL" id="BMKS01000012">
    <property type="protein sequence ID" value="GGG43761.1"/>
    <property type="molecule type" value="Genomic_DNA"/>
</dbReference>
<keyword evidence="4 15" id="KW-1003">Cell membrane</keyword>
<dbReference type="GO" id="GO:0005524">
    <property type="term" value="F:ATP binding"/>
    <property type="evidence" value="ECO:0007669"/>
    <property type="project" value="UniProtKB-UniRule"/>
</dbReference>
<dbReference type="InterPro" id="IPR023214">
    <property type="entry name" value="HAD_sf"/>
</dbReference>
<comment type="subcellular location">
    <subcellularLocation>
        <location evidence="1">Cell membrane</location>
        <topology evidence="1">Multi-pass membrane protein</topology>
    </subcellularLocation>
</comment>
<dbReference type="Proteomes" id="UP000597507">
    <property type="component" value="Unassembled WGS sequence"/>
</dbReference>
<dbReference type="Gene3D" id="3.40.50.1000">
    <property type="entry name" value="HAD superfamily/HAD-like"/>
    <property type="match status" value="1"/>
</dbReference>
<keyword evidence="5" id="KW-0597">Phosphoprotein</keyword>
<evidence type="ECO:0000256" key="15">
    <source>
        <dbReference type="RuleBase" id="RU362081"/>
    </source>
</evidence>
<feature type="transmembrane region" description="Helical" evidence="15">
    <location>
        <begin position="214"/>
        <end position="232"/>
    </location>
</feature>
<dbReference type="GO" id="GO:0043682">
    <property type="term" value="F:P-type divalent copper transporter activity"/>
    <property type="evidence" value="ECO:0007669"/>
    <property type="project" value="TreeGrafter"/>
</dbReference>
<keyword evidence="12 15" id="KW-1133">Transmembrane helix</keyword>
<evidence type="ECO:0000313" key="20">
    <source>
        <dbReference type="Proteomes" id="UP000597507"/>
    </source>
</evidence>
<dbReference type="InterPro" id="IPR018303">
    <property type="entry name" value="ATPase_P-typ_P_site"/>
</dbReference>
<reference evidence="19 20" key="1">
    <citation type="journal article" date="2014" name="Int. J. Syst. Evol. Microbiol.">
        <title>Complete genome sequence of Corynebacterium casei LMG S-19264T (=DSM 44701T), isolated from a smear-ripened cheese.</title>
        <authorList>
            <consortium name="US DOE Joint Genome Institute (JGI-PGF)"/>
            <person name="Walter F."/>
            <person name="Albersmeier A."/>
            <person name="Kalinowski J."/>
            <person name="Ruckert C."/>
        </authorList>
    </citation>
    <scope>NUCLEOTIDE SEQUENCE [LARGE SCALE GENOMIC DNA]</scope>
    <source>
        <strain evidence="19 20">CGMCC 1.16330</strain>
    </source>
</reference>
<accession>A0A8J2ZE95</accession>
<dbReference type="NCBIfam" id="TIGR01511">
    <property type="entry name" value="ATPase-IB1_Cu"/>
    <property type="match status" value="1"/>
</dbReference>
<feature type="transmembrane region" description="Helical" evidence="15">
    <location>
        <begin position="271"/>
        <end position="290"/>
    </location>
</feature>
<dbReference type="GO" id="GO:0005886">
    <property type="term" value="C:plasma membrane"/>
    <property type="evidence" value="ECO:0007669"/>
    <property type="project" value="UniProtKB-SubCell"/>
</dbReference>
<dbReference type="Pfam" id="PF00702">
    <property type="entry name" value="Hydrolase"/>
    <property type="match status" value="1"/>
</dbReference>
<name>A0A8J2ZE95_9PROT</name>
<evidence type="ECO:0000256" key="13">
    <source>
        <dbReference type="ARBA" id="ARBA00023065"/>
    </source>
</evidence>
<dbReference type="AlphaFoldDB" id="A0A8J2ZE95"/>
<proteinExistence type="inferred from homology"/>
<evidence type="ECO:0000259" key="17">
    <source>
        <dbReference type="Pfam" id="PF00403"/>
    </source>
</evidence>
<evidence type="ECO:0000256" key="7">
    <source>
        <dbReference type="ARBA" id="ARBA00022723"/>
    </source>
</evidence>
<feature type="transmembrane region" description="Helical" evidence="15">
    <location>
        <begin position="176"/>
        <end position="202"/>
    </location>
</feature>
<dbReference type="InterPro" id="IPR006121">
    <property type="entry name" value="HMA_dom"/>
</dbReference>
<keyword evidence="20" id="KW-1185">Reference proteome</keyword>
<feature type="transmembrane region" description="Helical" evidence="15">
    <location>
        <begin position="431"/>
        <end position="450"/>
    </location>
</feature>
<keyword evidence="7 15" id="KW-0479">Metal-binding</keyword>
<dbReference type="InterPro" id="IPR023299">
    <property type="entry name" value="ATPase_P-typ_cyto_dom_N"/>
</dbReference>
<dbReference type="Pfam" id="PF00122">
    <property type="entry name" value="E1-E2_ATPase"/>
    <property type="match status" value="1"/>
</dbReference>
<dbReference type="InterPro" id="IPR036163">
    <property type="entry name" value="HMA_dom_sf"/>
</dbReference>
<keyword evidence="8 15" id="KW-0547">Nucleotide-binding</keyword>
<dbReference type="InterPro" id="IPR059000">
    <property type="entry name" value="ATPase_P-type_domA"/>
</dbReference>
<evidence type="ECO:0000256" key="5">
    <source>
        <dbReference type="ARBA" id="ARBA00022553"/>
    </source>
</evidence>
<keyword evidence="10" id="KW-0460">Magnesium</keyword>
<dbReference type="RefSeq" id="WP_188902391.1">
    <property type="nucleotide sequence ID" value="NZ_BMKS01000012.1"/>
</dbReference>
<dbReference type="SUPFAM" id="SSF81665">
    <property type="entry name" value="Calcium ATPase, transmembrane domain M"/>
    <property type="match status" value="1"/>
</dbReference>
<feature type="domain" description="P-type ATPase A" evidence="16">
    <location>
        <begin position="313"/>
        <end position="412"/>
    </location>
</feature>
<sequence>MSSLGRIAPAPAEAVSPATVACAHCGAPLAPGQARFCCVGCEAAHALVSGLGLDAFYRRREAAASGGTLRPAAEPPATDFAPLARAEREDGVHGLELMVSGLTCGACVWLVEQALAAEPDVLRARASLSSRRLAVAWRGPNARANDFAALLARLGFRVAPWSPACLRATEDEEGRALIRALGIAAFGAMNVMLVSVAVWVGWDMGEATRAAMHWLAALIGLPVIAVAGLPFYRSALDALRARRANMDLAISIGVLATAAMSLSEAVRNGPYTWFDGATALLALLLAGRVLDRAARRKARQAAAELLALQEGSVALLQPDGTTRAVPVERVRPGDRLLVAAGERLRLDGVIEGTDAAEALLDTSATSGESLPRRFAAGDPLPAGGVNMGAPFRLRVTAAATDGSLAALARLLERAEQAKSRFVSVADKAARLYVPVALTVALGTFLGWWAGLDASWQEALVPAVAALIITCPCALAIAVPAVQVVAVGALFRRGVLVAAPTALERLATADHAVLDKTGTLTEGRPVLLPDPARDPASLRAAAALARASRHPLARALVRACPEAAAAEGVQEIPGAGLRRGAERLGSAAFCGVAAAPDEGMTLYYRAGSAPAVAFRFADRLREDAGEAVAALHRLGLSTELLSGDGTEAVEHAARMTGTGPWTAHASPEAKAARIAALRAQGRRPLMVGDGINDATALALAHVSVSPAGATDLAQTASDLVLRGEAGLAALPAAIVVARRAQRIARQNIAFSLIYNVVAVPAAVAGLATPLVAAAVMSSSSLIVILNALRAGREPHAWTR</sequence>
<dbReference type="GO" id="GO:0016887">
    <property type="term" value="F:ATP hydrolysis activity"/>
    <property type="evidence" value="ECO:0007669"/>
    <property type="project" value="InterPro"/>
</dbReference>
<keyword evidence="9 15" id="KW-0067">ATP-binding</keyword>
<evidence type="ECO:0000259" key="16">
    <source>
        <dbReference type="Pfam" id="PF00122"/>
    </source>
</evidence>
<feature type="transmembrane region" description="Helical" evidence="15">
    <location>
        <begin position="244"/>
        <end position="265"/>
    </location>
</feature>
<dbReference type="Gene3D" id="3.30.70.100">
    <property type="match status" value="1"/>
</dbReference>
<dbReference type="NCBIfam" id="TIGR01525">
    <property type="entry name" value="ATPase-IB_hvy"/>
    <property type="match status" value="1"/>
</dbReference>
<dbReference type="Gene3D" id="3.40.1110.10">
    <property type="entry name" value="Calcium-transporting ATPase, cytoplasmic domain N"/>
    <property type="match status" value="1"/>
</dbReference>
<evidence type="ECO:0000256" key="8">
    <source>
        <dbReference type="ARBA" id="ARBA00022741"/>
    </source>
</evidence>
<evidence type="ECO:0000256" key="11">
    <source>
        <dbReference type="ARBA" id="ARBA00022967"/>
    </source>
</evidence>
<comment type="similarity">
    <text evidence="2 15">Belongs to the cation transport ATPase (P-type) (TC 3.A.3) family. Type IB subfamily.</text>
</comment>
<feature type="domain" description="HMA" evidence="17">
    <location>
        <begin position="97"/>
        <end position="155"/>
    </location>
</feature>
<keyword evidence="11" id="KW-1278">Translocase</keyword>
<comment type="caution">
    <text evidence="19">The sequence shown here is derived from an EMBL/GenBank/DDBJ whole genome shotgun (WGS) entry which is preliminary data.</text>
</comment>
<evidence type="ECO:0000256" key="6">
    <source>
        <dbReference type="ARBA" id="ARBA00022692"/>
    </source>
</evidence>
<keyword evidence="14 15" id="KW-0472">Membrane</keyword>
<dbReference type="Gene3D" id="2.70.150.10">
    <property type="entry name" value="Calcium-transporting ATPase, cytoplasmic transduction domain A"/>
    <property type="match status" value="1"/>
</dbReference>
<dbReference type="InterPro" id="IPR017969">
    <property type="entry name" value="Heavy-metal-associated_CS"/>
</dbReference>
<dbReference type="GO" id="GO:0055070">
    <property type="term" value="P:copper ion homeostasis"/>
    <property type="evidence" value="ECO:0007669"/>
    <property type="project" value="TreeGrafter"/>
</dbReference>
<dbReference type="PANTHER" id="PTHR43520">
    <property type="entry name" value="ATP7, ISOFORM B"/>
    <property type="match status" value="1"/>
</dbReference>
<dbReference type="PROSITE" id="PS01047">
    <property type="entry name" value="HMA_1"/>
    <property type="match status" value="1"/>
</dbReference>
<dbReference type="SUPFAM" id="SSF81653">
    <property type="entry name" value="Calcium ATPase, transduction domain A"/>
    <property type="match status" value="1"/>
</dbReference>
<dbReference type="InterPro" id="IPR027256">
    <property type="entry name" value="P-typ_ATPase_IB"/>
</dbReference>
<evidence type="ECO:0000256" key="2">
    <source>
        <dbReference type="ARBA" id="ARBA00006024"/>
    </source>
</evidence>
<dbReference type="PRINTS" id="PR00119">
    <property type="entry name" value="CATATPASE"/>
</dbReference>
<feature type="domain" description="Putative metal-binding" evidence="18">
    <location>
        <begin position="22"/>
        <end position="67"/>
    </location>
</feature>
<dbReference type="InterPro" id="IPR001757">
    <property type="entry name" value="P_typ_ATPase"/>
</dbReference>
<dbReference type="Pfam" id="PF12156">
    <property type="entry name" value="ATPase-cat_bd"/>
    <property type="match status" value="1"/>
</dbReference>
<organism evidence="19 20">
    <name type="scientific">Caldovatus sediminis</name>
    <dbReference type="NCBI Taxonomy" id="2041189"/>
    <lineage>
        <taxon>Bacteria</taxon>
        <taxon>Pseudomonadati</taxon>
        <taxon>Pseudomonadota</taxon>
        <taxon>Alphaproteobacteria</taxon>
        <taxon>Acetobacterales</taxon>
        <taxon>Roseomonadaceae</taxon>
        <taxon>Caldovatus</taxon>
    </lineage>
</organism>
<evidence type="ECO:0000256" key="4">
    <source>
        <dbReference type="ARBA" id="ARBA00022475"/>
    </source>
</evidence>
<feature type="transmembrane region" description="Helical" evidence="15">
    <location>
        <begin position="462"/>
        <end position="490"/>
    </location>
</feature>
<dbReference type="SUPFAM" id="SSF56784">
    <property type="entry name" value="HAD-like"/>
    <property type="match status" value="1"/>
</dbReference>
<dbReference type="CDD" id="cd00371">
    <property type="entry name" value="HMA"/>
    <property type="match status" value="1"/>
</dbReference>
<keyword evidence="6 15" id="KW-0812">Transmembrane</keyword>
<dbReference type="NCBIfam" id="TIGR01494">
    <property type="entry name" value="ATPase_P-type"/>
    <property type="match status" value="2"/>
</dbReference>
<keyword evidence="3" id="KW-0813">Transport</keyword>
<keyword evidence="13" id="KW-0406">Ion transport</keyword>
<evidence type="ECO:0000256" key="9">
    <source>
        <dbReference type="ARBA" id="ARBA00022840"/>
    </source>
</evidence>
<dbReference type="GO" id="GO:0005507">
    <property type="term" value="F:copper ion binding"/>
    <property type="evidence" value="ECO:0007669"/>
    <property type="project" value="TreeGrafter"/>
</dbReference>
<dbReference type="InterPro" id="IPR021993">
    <property type="entry name" value="ATPase-cat-bd"/>
</dbReference>
<dbReference type="Gene3D" id="1.20.1110.10">
    <property type="entry name" value="Calcium-transporting ATPase, transmembrane domain"/>
    <property type="match status" value="1"/>
</dbReference>
<evidence type="ECO:0000256" key="10">
    <source>
        <dbReference type="ARBA" id="ARBA00022842"/>
    </source>
</evidence>
<dbReference type="SUPFAM" id="SSF81660">
    <property type="entry name" value="Metal cation-transporting ATPase, ATP-binding domain N"/>
    <property type="match status" value="1"/>
</dbReference>
<gene>
    <name evidence="19" type="ORF">GCM10010964_33930</name>
</gene>
<dbReference type="Pfam" id="PF00403">
    <property type="entry name" value="HMA"/>
    <property type="match status" value="1"/>
</dbReference>
<dbReference type="InterPro" id="IPR036412">
    <property type="entry name" value="HAD-like_sf"/>
</dbReference>
<evidence type="ECO:0000256" key="12">
    <source>
        <dbReference type="ARBA" id="ARBA00022989"/>
    </source>
</evidence>
<dbReference type="SUPFAM" id="SSF55008">
    <property type="entry name" value="HMA, heavy metal-associated domain"/>
    <property type="match status" value="1"/>
</dbReference>
<evidence type="ECO:0000256" key="1">
    <source>
        <dbReference type="ARBA" id="ARBA00004651"/>
    </source>
</evidence>
<evidence type="ECO:0000259" key="18">
    <source>
        <dbReference type="Pfam" id="PF12156"/>
    </source>
</evidence>
<dbReference type="InterPro" id="IPR023298">
    <property type="entry name" value="ATPase_P-typ_TM_dom_sf"/>
</dbReference>
<dbReference type="PROSITE" id="PS00154">
    <property type="entry name" value="ATPASE_E1_E2"/>
    <property type="match status" value="1"/>
</dbReference>
<protein>
    <submittedName>
        <fullName evidence="19">Copper-translocating P-type ATPase</fullName>
    </submittedName>
</protein>
<dbReference type="PANTHER" id="PTHR43520:SF5">
    <property type="entry name" value="CATION-TRANSPORTING P-TYPE ATPASE-RELATED"/>
    <property type="match status" value="1"/>
</dbReference>
<evidence type="ECO:0000256" key="3">
    <source>
        <dbReference type="ARBA" id="ARBA00022448"/>
    </source>
</evidence>
<feature type="transmembrane region" description="Helical" evidence="15">
    <location>
        <begin position="747"/>
        <end position="766"/>
    </location>
</feature>